<proteinExistence type="predicted"/>
<evidence type="ECO:0000256" key="1">
    <source>
        <dbReference type="SAM" id="MobiDB-lite"/>
    </source>
</evidence>
<protein>
    <submittedName>
        <fullName evidence="2">Uncharacterized protein</fullName>
    </submittedName>
</protein>
<feature type="region of interest" description="Disordered" evidence="1">
    <location>
        <begin position="1"/>
        <end position="120"/>
    </location>
</feature>
<feature type="compositionally biased region" description="Low complexity" evidence="1">
    <location>
        <begin position="91"/>
        <end position="118"/>
    </location>
</feature>
<dbReference type="Proteomes" id="UP000483672">
    <property type="component" value="Unassembled WGS sequence"/>
</dbReference>
<gene>
    <name evidence="2" type="ORF">TWF191_007291</name>
</gene>
<comment type="caution">
    <text evidence="2">The sequence shown here is derived from an EMBL/GenBank/DDBJ whole genome shotgun (WGS) entry which is preliminary data.</text>
</comment>
<organism evidence="2 3">
    <name type="scientific">Orbilia oligospora</name>
    <name type="common">Nematode-trapping fungus</name>
    <name type="synonym">Arthrobotrys oligospora</name>
    <dbReference type="NCBI Taxonomy" id="2813651"/>
    <lineage>
        <taxon>Eukaryota</taxon>
        <taxon>Fungi</taxon>
        <taxon>Dikarya</taxon>
        <taxon>Ascomycota</taxon>
        <taxon>Pezizomycotina</taxon>
        <taxon>Orbiliomycetes</taxon>
        <taxon>Orbiliales</taxon>
        <taxon>Orbiliaceae</taxon>
        <taxon>Orbilia</taxon>
    </lineage>
</organism>
<dbReference type="EMBL" id="WIPF01000044">
    <property type="protein sequence ID" value="KAF3221085.1"/>
    <property type="molecule type" value="Genomic_DNA"/>
</dbReference>
<reference evidence="2 3" key="1">
    <citation type="submission" date="2019-06" db="EMBL/GenBank/DDBJ databases">
        <authorList>
            <person name="Palmer J.M."/>
        </authorList>
    </citation>
    <scope>NUCLEOTIDE SEQUENCE [LARGE SCALE GENOMIC DNA]</scope>
    <source>
        <strain evidence="2 3">TWF191</strain>
    </source>
</reference>
<sequence>MNNFPSQQDRKGKGRAPTTPPPSPKRAKTPPTTSGPASSSQPEPEPEFDLEGAFHEEFGAADVEPPKDQVILNRPKRVPRLSRVAKAGSSSAAVQPVATPQAAAQPAASEGAEPSASVTAEPVPTFNGFAAVEKSADILSAAVVEGKATPPAGKPGKASSAEEPLPDVAASFSEKELALAKVLANLKAMVEPSAPASSSVATTAAEAAEPLPSPFLRPSEGADVGGAVGIPAVAQPAKPTPAVGETAPQMSSETDIPVIALQDVSPQGPTHAQPVFPTAVVPTDKDEGDLPDAPPCAIIHVAVDREIDIPDAPIDPCDHDEDVRMSDAPVLRAYGGHRLPLSRKHVQFLKKMRTLQARSKSERQRRMTINLWGTGLFPQFCRNFTDPQVKIDRGDGLEYSSSEPQSRLRFTQKVQVATQRFLIVLSNVFVQECFGTDRASIGTAS</sequence>
<feature type="compositionally biased region" description="Low complexity" evidence="1">
    <location>
        <begin position="29"/>
        <end position="42"/>
    </location>
</feature>
<evidence type="ECO:0000313" key="2">
    <source>
        <dbReference type="EMBL" id="KAF3221085.1"/>
    </source>
</evidence>
<evidence type="ECO:0000313" key="3">
    <source>
        <dbReference type="Proteomes" id="UP000483672"/>
    </source>
</evidence>
<accession>A0A7C8QRW8</accession>
<dbReference type="AlphaFoldDB" id="A0A7C8QRW8"/>
<name>A0A7C8QRW8_ORBOL</name>